<accession>A0A517ZW00</accession>
<organism evidence="2 3">
    <name type="scientific">Symmachiella dynata</name>
    <dbReference type="NCBI Taxonomy" id="2527995"/>
    <lineage>
        <taxon>Bacteria</taxon>
        <taxon>Pseudomonadati</taxon>
        <taxon>Planctomycetota</taxon>
        <taxon>Planctomycetia</taxon>
        <taxon>Planctomycetales</taxon>
        <taxon>Planctomycetaceae</taxon>
        <taxon>Symmachiella</taxon>
    </lineage>
</organism>
<protein>
    <submittedName>
        <fullName evidence="2">Uncharacterized protein</fullName>
    </submittedName>
</protein>
<gene>
    <name evidence="2" type="ORF">Mal52_51860</name>
</gene>
<dbReference type="Proteomes" id="UP000319383">
    <property type="component" value="Chromosome"/>
</dbReference>
<evidence type="ECO:0000313" key="2">
    <source>
        <dbReference type="EMBL" id="QDU46664.1"/>
    </source>
</evidence>
<evidence type="ECO:0000256" key="1">
    <source>
        <dbReference type="SAM" id="MobiDB-lite"/>
    </source>
</evidence>
<feature type="compositionally biased region" description="Basic and acidic residues" evidence="1">
    <location>
        <begin position="60"/>
        <end position="72"/>
    </location>
</feature>
<dbReference type="AlphaFoldDB" id="A0A517ZW00"/>
<keyword evidence="3" id="KW-1185">Reference proteome</keyword>
<name>A0A517ZW00_9PLAN</name>
<reference evidence="2 3" key="1">
    <citation type="submission" date="2019-02" db="EMBL/GenBank/DDBJ databases">
        <title>Deep-cultivation of Planctomycetes and their phenomic and genomic characterization uncovers novel biology.</title>
        <authorList>
            <person name="Wiegand S."/>
            <person name="Jogler M."/>
            <person name="Boedeker C."/>
            <person name="Pinto D."/>
            <person name="Vollmers J."/>
            <person name="Rivas-Marin E."/>
            <person name="Kohn T."/>
            <person name="Peeters S.H."/>
            <person name="Heuer A."/>
            <person name="Rast P."/>
            <person name="Oberbeckmann S."/>
            <person name="Bunk B."/>
            <person name="Jeske O."/>
            <person name="Meyerdierks A."/>
            <person name="Storesund J.E."/>
            <person name="Kallscheuer N."/>
            <person name="Luecker S."/>
            <person name="Lage O.M."/>
            <person name="Pohl T."/>
            <person name="Merkel B.J."/>
            <person name="Hornburger P."/>
            <person name="Mueller R.-W."/>
            <person name="Bruemmer F."/>
            <person name="Labrenz M."/>
            <person name="Spormann A.M."/>
            <person name="Op den Camp H."/>
            <person name="Overmann J."/>
            <person name="Amann R."/>
            <person name="Jetten M.S.M."/>
            <person name="Mascher T."/>
            <person name="Medema M.H."/>
            <person name="Devos D.P."/>
            <person name="Kaster A.-K."/>
            <person name="Ovreas L."/>
            <person name="Rohde M."/>
            <person name="Galperin M.Y."/>
            <person name="Jogler C."/>
        </authorList>
    </citation>
    <scope>NUCLEOTIDE SEQUENCE [LARGE SCALE GENOMIC DNA]</scope>
    <source>
        <strain evidence="2 3">Mal52</strain>
    </source>
</reference>
<sequence length="130" mass="14576">MVTTAKTRKLPPRQVARWLRTLGFLVNQFLGKWALFQLSGGKQVVNATIAVPLPGHSRHNRQEPHGAPDVRRYSPYGYRRSPPGDATDMKFPRRNSTDSHSTACRIGGMSLFWRIPSGPPESLPAQWLSV</sequence>
<dbReference type="KEGG" id="sdyn:Mal52_51860"/>
<feature type="region of interest" description="Disordered" evidence="1">
    <location>
        <begin position="55"/>
        <end position="102"/>
    </location>
</feature>
<feature type="compositionally biased region" description="Low complexity" evidence="1">
    <location>
        <begin position="73"/>
        <end position="84"/>
    </location>
</feature>
<feature type="compositionally biased region" description="Basic and acidic residues" evidence="1">
    <location>
        <begin position="87"/>
        <end position="97"/>
    </location>
</feature>
<proteinExistence type="predicted"/>
<dbReference type="EMBL" id="CP036276">
    <property type="protein sequence ID" value="QDU46664.1"/>
    <property type="molecule type" value="Genomic_DNA"/>
</dbReference>
<evidence type="ECO:0000313" key="3">
    <source>
        <dbReference type="Proteomes" id="UP000319383"/>
    </source>
</evidence>